<dbReference type="InterPro" id="IPR034264">
    <property type="entry name" value="RBM48_RRM"/>
</dbReference>
<evidence type="ECO:0000313" key="9">
    <source>
        <dbReference type="Proteomes" id="UP000663880"/>
    </source>
</evidence>
<organism evidence="8 9">
    <name type="scientific">Pieris macdunnoughi</name>
    <dbReference type="NCBI Taxonomy" id="345717"/>
    <lineage>
        <taxon>Eukaryota</taxon>
        <taxon>Metazoa</taxon>
        <taxon>Ecdysozoa</taxon>
        <taxon>Arthropoda</taxon>
        <taxon>Hexapoda</taxon>
        <taxon>Insecta</taxon>
        <taxon>Pterygota</taxon>
        <taxon>Neoptera</taxon>
        <taxon>Endopterygota</taxon>
        <taxon>Lepidoptera</taxon>
        <taxon>Glossata</taxon>
        <taxon>Ditrysia</taxon>
        <taxon>Papilionoidea</taxon>
        <taxon>Pieridae</taxon>
        <taxon>Pierinae</taxon>
        <taxon>Pieris</taxon>
    </lineage>
</organism>
<dbReference type="CDD" id="cd12442">
    <property type="entry name" value="RRM_RBM48"/>
    <property type="match status" value="1"/>
</dbReference>
<dbReference type="GO" id="GO:0005681">
    <property type="term" value="C:spliceosomal complex"/>
    <property type="evidence" value="ECO:0007669"/>
    <property type="project" value="UniProtKB-KW"/>
</dbReference>
<dbReference type="InterPro" id="IPR035979">
    <property type="entry name" value="RBD_domain_sf"/>
</dbReference>
<dbReference type="PANTHER" id="PTHR20957">
    <property type="entry name" value="RNA-BINDING PROTEIN 48"/>
    <property type="match status" value="1"/>
</dbReference>
<comment type="caution">
    <text evidence="8">The sequence shown here is derived from an EMBL/GenBank/DDBJ whole genome shotgun (WGS) entry which is preliminary data.</text>
</comment>
<dbReference type="PANTHER" id="PTHR20957:SF0">
    <property type="entry name" value="RNA-BINDING PROTEIN 48"/>
    <property type="match status" value="1"/>
</dbReference>
<keyword evidence="6" id="KW-0508">mRNA splicing</keyword>
<dbReference type="InterPro" id="IPR012677">
    <property type="entry name" value="Nucleotide-bd_a/b_plait_sf"/>
</dbReference>
<gene>
    <name evidence="8" type="ORF">PMACD_LOCUS14945</name>
</gene>
<evidence type="ECO:0000256" key="3">
    <source>
        <dbReference type="ARBA" id="ARBA00022664"/>
    </source>
</evidence>
<accession>A0A821XJ52</accession>
<name>A0A821XJ52_9NEOP</name>
<keyword evidence="3" id="KW-0507">mRNA processing</keyword>
<comment type="similarity">
    <text evidence="1">Belongs to the RBM48 family.</text>
</comment>
<dbReference type="GO" id="GO:0008380">
    <property type="term" value="P:RNA splicing"/>
    <property type="evidence" value="ECO:0007669"/>
    <property type="project" value="UniProtKB-KW"/>
</dbReference>
<dbReference type="AlphaFoldDB" id="A0A821XJ52"/>
<dbReference type="SUPFAM" id="SSF54928">
    <property type="entry name" value="RNA-binding domain, RBD"/>
    <property type="match status" value="1"/>
</dbReference>
<evidence type="ECO:0000256" key="5">
    <source>
        <dbReference type="ARBA" id="ARBA00022884"/>
    </source>
</evidence>
<dbReference type="GO" id="GO:0005654">
    <property type="term" value="C:nucleoplasm"/>
    <property type="evidence" value="ECO:0007669"/>
    <property type="project" value="TreeGrafter"/>
</dbReference>
<protein>
    <recommendedName>
        <fullName evidence="2">RNA-binding protein 48</fullName>
    </recommendedName>
</protein>
<dbReference type="GO" id="GO:0003723">
    <property type="term" value="F:RNA binding"/>
    <property type="evidence" value="ECO:0007669"/>
    <property type="project" value="UniProtKB-KW"/>
</dbReference>
<dbReference type="InterPro" id="IPR039599">
    <property type="entry name" value="RBM48"/>
</dbReference>
<keyword evidence="5" id="KW-0694">RNA-binding</keyword>
<keyword evidence="4" id="KW-0747">Spliceosome</keyword>
<dbReference type="EMBL" id="CAJOBZ010000068">
    <property type="protein sequence ID" value="CAF4943450.1"/>
    <property type="molecule type" value="Genomic_DNA"/>
</dbReference>
<proteinExistence type="inferred from homology"/>
<evidence type="ECO:0000256" key="6">
    <source>
        <dbReference type="ARBA" id="ARBA00023187"/>
    </source>
</evidence>
<dbReference type="Gene3D" id="3.30.70.330">
    <property type="match status" value="1"/>
</dbReference>
<evidence type="ECO:0000256" key="7">
    <source>
        <dbReference type="ARBA" id="ARBA00035004"/>
    </source>
</evidence>
<dbReference type="GO" id="GO:0006397">
    <property type="term" value="P:mRNA processing"/>
    <property type="evidence" value="ECO:0007669"/>
    <property type="project" value="UniProtKB-KW"/>
</dbReference>
<sequence length="305" mass="35021">MENVLLPHHEQQTLCTTRLPYRQGRKLTAVKAYSITKESNHLLIFGVPSLNLRQETKSLFLKFGRILQFTISLDHPAESFTETYHAQYDKVQSARVAKKMLDTKNFYGGCLHVCYAPELENISETKEKLLQRQRDVLYRLKNLDKEVVKKNIKEDITIVKETTVKVNMAEENIIYYGNTKRRKVGNKKSDASNSNSMNYDIQNKKNKIISSNSDSRPAVNFIGPLNKGSLIDVVRNANKSKDIGHISNNIENKNEENIEIVDCTSVHNETITNINEHLNYKKFGTEIVKKIPVKPVNKIKFNINI</sequence>
<reference evidence="8" key="1">
    <citation type="submission" date="2021-02" db="EMBL/GenBank/DDBJ databases">
        <authorList>
            <person name="Steward A R."/>
        </authorList>
    </citation>
    <scope>NUCLEOTIDE SEQUENCE</scope>
</reference>
<evidence type="ECO:0000313" key="8">
    <source>
        <dbReference type="EMBL" id="CAF4943450.1"/>
    </source>
</evidence>
<dbReference type="Proteomes" id="UP000663880">
    <property type="component" value="Unassembled WGS sequence"/>
</dbReference>
<evidence type="ECO:0000256" key="4">
    <source>
        <dbReference type="ARBA" id="ARBA00022728"/>
    </source>
</evidence>
<evidence type="ECO:0000256" key="1">
    <source>
        <dbReference type="ARBA" id="ARBA00006938"/>
    </source>
</evidence>
<keyword evidence="9" id="KW-1185">Reference proteome</keyword>
<dbReference type="OrthoDB" id="78358at2759"/>
<evidence type="ECO:0000256" key="2">
    <source>
        <dbReference type="ARBA" id="ARBA00015189"/>
    </source>
</evidence>
<comment type="function">
    <text evidence="7">As a component of the minor spliceosome, involved in the splicing of U12-type introns in pre-mRNAs.</text>
</comment>